<organism evidence="3 4">
    <name type="scientific">Limulus polyphemus</name>
    <name type="common">Atlantic horseshoe crab</name>
    <dbReference type="NCBI Taxonomy" id="6850"/>
    <lineage>
        <taxon>Eukaryota</taxon>
        <taxon>Metazoa</taxon>
        <taxon>Ecdysozoa</taxon>
        <taxon>Arthropoda</taxon>
        <taxon>Chelicerata</taxon>
        <taxon>Merostomata</taxon>
        <taxon>Xiphosura</taxon>
        <taxon>Limulidae</taxon>
        <taxon>Limulus</taxon>
    </lineage>
</organism>
<protein>
    <submittedName>
        <fullName evidence="4">Quinone oxidoreductase-like</fullName>
    </submittedName>
</protein>
<evidence type="ECO:0000313" key="4">
    <source>
        <dbReference type="RefSeq" id="XP_022236879.1"/>
    </source>
</evidence>
<reference evidence="4" key="1">
    <citation type="submission" date="2025-08" db="UniProtKB">
        <authorList>
            <consortium name="RefSeq"/>
        </authorList>
    </citation>
    <scope>IDENTIFICATION</scope>
    <source>
        <tissue evidence="4">Muscle</tissue>
    </source>
</reference>
<dbReference type="SUPFAM" id="SSF50129">
    <property type="entry name" value="GroES-like"/>
    <property type="match status" value="1"/>
</dbReference>
<proteinExistence type="predicted"/>
<keyword evidence="3" id="KW-1185">Reference proteome</keyword>
<dbReference type="InterPro" id="IPR051603">
    <property type="entry name" value="Zinc-ADH_QOR/CCCR"/>
</dbReference>
<evidence type="ECO:0000259" key="2">
    <source>
        <dbReference type="Pfam" id="PF08240"/>
    </source>
</evidence>
<gene>
    <name evidence="4" type="primary">LOC106477673</name>
</gene>
<dbReference type="RefSeq" id="XP_022236879.1">
    <property type="nucleotide sequence ID" value="XM_022381171.1"/>
</dbReference>
<keyword evidence="1" id="KW-0521">NADP</keyword>
<accession>A0ABM1RZS4</accession>
<dbReference type="Pfam" id="PF08240">
    <property type="entry name" value="ADH_N"/>
    <property type="match status" value="1"/>
</dbReference>
<dbReference type="GeneID" id="106477673"/>
<dbReference type="InterPro" id="IPR011032">
    <property type="entry name" value="GroES-like_sf"/>
</dbReference>
<dbReference type="PANTHER" id="PTHR44154">
    <property type="entry name" value="QUINONE OXIDOREDUCTASE"/>
    <property type="match status" value="1"/>
</dbReference>
<dbReference type="InterPro" id="IPR013154">
    <property type="entry name" value="ADH-like_N"/>
</dbReference>
<sequence>MGCLLVKVKAAGVNPVDTYIREGNFIKLPNLPYIPGKDGAGVVEAVGEQVSDFKVGQRVYFCTLKSTSQYGSYAEYIAVDEKVTFPLVDSLTFEEGAAIGIPYFTAYRALILNYQTWIVCYVPLGHLDVMWLVRNRLVIHWDPAVSRDLSPITLTRWLWKLIHVAYSGLSVNDCNVLHIASHQIRHLLM</sequence>
<dbReference type="Gene3D" id="3.90.180.10">
    <property type="entry name" value="Medium-chain alcohol dehydrogenases, catalytic domain"/>
    <property type="match status" value="1"/>
</dbReference>
<dbReference type="PANTHER" id="PTHR44154:SF1">
    <property type="entry name" value="QUINONE OXIDOREDUCTASE"/>
    <property type="match status" value="1"/>
</dbReference>
<name>A0ABM1RZS4_LIMPO</name>
<dbReference type="Gene3D" id="3.40.50.720">
    <property type="entry name" value="NAD(P)-binding Rossmann-like Domain"/>
    <property type="match status" value="1"/>
</dbReference>
<evidence type="ECO:0000313" key="3">
    <source>
        <dbReference type="Proteomes" id="UP000694941"/>
    </source>
</evidence>
<evidence type="ECO:0000256" key="1">
    <source>
        <dbReference type="ARBA" id="ARBA00022857"/>
    </source>
</evidence>
<dbReference type="Proteomes" id="UP000694941">
    <property type="component" value="Unplaced"/>
</dbReference>
<feature type="domain" description="Alcohol dehydrogenase-like N-terminal" evidence="2">
    <location>
        <begin position="4"/>
        <end position="87"/>
    </location>
</feature>